<dbReference type="Proteomes" id="UP000078540">
    <property type="component" value="Unassembled WGS sequence"/>
</dbReference>
<name>A0A195BEI1_9HYME</name>
<evidence type="ECO:0000313" key="2">
    <source>
        <dbReference type="Proteomes" id="UP000078540"/>
    </source>
</evidence>
<keyword evidence="2" id="KW-1185">Reference proteome</keyword>
<proteinExistence type="predicted"/>
<evidence type="ECO:0000313" key="1">
    <source>
        <dbReference type="EMBL" id="KYM82597.1"/>
    </source>
</evidence>
<gene>
    <name evidence="1" type="ORF">ALC53_07088</name>
</gene>
<organism evidence="1 2">
    <name type="scientific">Atta colombica</name>
    <dbReference type="NCBI Taxonomy" id="520822"/>
    <lineage>
        <taxon>Eukaryota</taxon>
        <taxon>Metazoa</taxon>
        <taxon>Ecdysozoa</taxon>
        <taxon>Arthropoda</taxon>
        <taxon>Hexapoda</taxon>
        <taxon>Insecta</taxon>
        <taxon>Pterygota</taxon>
        <taxon>Neoptera</taxon>
        <taxon>Endopterygota</taxon>
        <taxon>Hymenoptera</taxon>
        <taxon>Apocrita</taxon>
        <taxon>Aculeata</taxon>
        <taxon>Formicoidea</taxon>
        <taxon>Formicidae</taxon>
        <taxon>Myrmicinae</taxon>
        <taxon>Atta</taxon>
    </lineage>
</organism>
<accession>A0A195BEI1</accession>
<dbReference type="EMBL" id="KQ976511">
    <property type="protein sequence ID" value="KYM82597.1"/>
    <property type="molecule type" value="Genomic_DNA"/>
</dbReference>
<reference evidence="1 2" key="1">
    <citation type="submission" date="2015-09" db="EMBL/GenBank/DDBJ databases">
        <title>Atta colombica WGS genome.</title>
        <authorList>
            <person name="Nygaard S."/>
            <person name="Hu H."/>
            <person name="Boomsma J."/>
            <person name="Zhang G."/>
        </authorList>
    </citation>
    <scope>NUCLEOTIDE SEQUENCE [LARGE SCALE GENOMIC DNA]</scope>
    <source>
        <strain evidence="1">Treedump-2</strain>
        <tissue evidence="1">Whole body</tissue>
    </source>
</reference>
<protein>
    <submittedName>
        <fullName evidence="1">Uncharacterized protein</fullName>
    </submittedName>
</protein>
<dbReference type="AlphaFoldDB" id="A0A195BEI1"/>
<sequence>MAKPDSFGVIVVDGDERDKGLEERRREESCGSLDRLFMAIRAFERDERVMQGNKIYSGILRRISWTLNSRATEFKRKKQRGMEWGARGQDLWGWFLRTNYIPIPGMKEETSILE</sequence>